<dbReference type="PANTHER" id="PTHR43818:SF11">
    <property type="entry name" value="BCDNA.GH03377"/>
    <property type="match status" value="1"/>
</dbReference>
<evidence type="ECO:0000259" key="2">
    <source>
        <dbReference type="Pfam" id="PF01408"/>
    </source>
</evidence>
<evidence type="ECO:0000256" key="1">
    <source>
        <dbReference type="ARBA" id="ARBA00023002"/>
    </source>
</evidence>
<keyword evidence="5" id="KW-1185">Reference proteome</keyword>
<feature type="domain" description="GFO/IDH/MocA-like oxidoreductase" evidence="3">
    <location>
        <begin position="142"/>
        <end position="278"/>
    </location>
</feature>
<feature type="domain" description="Gfo/Idh/MocA-like oxidoreductase N-terminal" evidence="2">
    <location>
        <begin position="5"/>
        <end position="129"/>
    </location>
</feature>
<dbReference type="GO" id="GO:0033712">
    <property type="term" value="F:1,5-anhydro-D-fructose reductase (1,5-anhydro-D-mannitol-forming) activity"/>
    <property type="evidence" value="ECO:0007669"/>
    <property type="project" value="UniProtKB-EC"/>
</dbReference>
<evidence type="ECO:0000259" key="3">
    <source>
        <dbReference type="Pfam" id="PF22725"/>
    </source>
</evidence>
<proteinExistence type="predicted"/>
<protein>
    <submittedName>
        <fullName evidence="4">1,5-anhydro-D-fructose reductase</fullName>
        <ecNumber evidence="4">1.1.1.292</ecNumber>
    </submittedName>
</protein>
<dbReference type="GO" id="GO:0000166">
    <property type="term" value="F:nucleotide binding"/>
    <property type="evidence" value="ECO:0007669"/>
    <property type="project" value="InterPro"/>
</dbReference>
<dbReference type="Gene3D" id="3.30.360.10">
    <property type="entry name" value="Dihydrodipicolinate Reductase, domain 2"/>
    <property type="match status" value="1"/>
</dbReference>
<dbReference type="InterPro" id="IPR036291">
    <property type="entry name" value="NAD(P)-bd_dom_sf"/>
</dbReference>
<dbReference type="InterPro" id="IPR055170">
    <property type="entry name" value="GFO_IDH_MocA-like_dom"/>
</dbReference>
<dbReference type="SUPFAM" id="SSF51735">
    <property type="entry name" value="NAD(P)-binding Rossmann-fold domains"/>
    <property type="match status" value="1"/>
</dbReference>
<dbReference type="InterPro" id="IPR050463">
    <property type="entry name" value="Gfo/Idh/MocA_oxidrdct_glycsds"/>
</dbReference>
<dbReference type="Gene3D" id="3.40.50.720">
    <property type="entry name" value="NAD(P)-binding Rossmann-like Domain"/>
    <property type="match status" value="1"/>
</dbReference>
<dbReference type="InterPro" id="IPR000683">
    <property type="entry name" value="Gfo/Idh/MocA-like_OxRdtase_N"/>
</dbReference>
<dbReference type="EMBL" id="CP036276">
    <property type="protein sequence ID" value="QDU46507.1"/>
    <property type="molecule type" value="Genomic_DNA"/>
</dbReference>
<keyword evidence="1 4" id="KW-0560">Oxidoreductase</keyword>
<reference evidence="4 5" key="1">
    <citation type="submission" date="2019-02" db="EMBL/GenBank/DDBJ databases">
        <title>Deep-cultivation of Planctomycetes and their phenomic and genomic characterization uncovers novel biology.</title>
        <authorList>
            <person name="Wiegand S."/>
            <person name="Jogler M."/>
            <person name="Boedeker C."/>
            <person name="Pinto D."/>
            <person name="Vollmers J."/>
            <person name="Rivas-Marin E."/>
            <person name="Kohn T."/>
            <person name="Peeters S.H."/>
            <person name="Heuer A."/>
            <person name="Rast P."/>
            <person name="Oberbeckmann S."/>
            <person name="Bunk B."/>
            <person name="Jeske O."/>
            <person name="Meyerdierks A."/>
            <person name="Storesund J.E."/>
            <person name="Kallscheuer N."/>
            <person name="Luecker S."/>
            <person name="Lage O.M."/>
            <person name="Pohl T."/>
            <person name="Merkel B.J."/>
            <person name="Hornburger P."/>
            <person name="Mueller R.-W."/>
            <person name="Bruemmer F."/>
            <person name="Labrenz M."/>
            <person name="Spormann A.M."/>
            <person name="Op den Camp H."/>
            <person name="Overmann J."/>
            <person name="Amann R."/>
            <person name="Jetten M.S.M."/>
            <person name="Mascher T."/>
            <person name="Medema M.H."/>
            <person name="Devos D.P."/>
            <person name="Kaster A.-K."/>
            <person name="Ovreas L."/>
            <person name="Rohde M."/>
            <person name="Galperin M.Y."/>
            <person name="Jogler C."/>
        </authorList>
    </citation>
    <scope>NUCLEOTIDE SEQUENCE [LARGE SCALE GENOMIC DNA]</scope>
    <source>
        <strain evidence="4 5">Mal52</strain>
    </source>
</reference>
<accession>A0A517ZVJ8</accession>
<gene>
    <name evidence="4" type="primary">afr_3</name>
    <name evidence="4" type="ORF">Mal52_50280</name>
</gene>
<dbReference type="PANTHER" id="PTHR43818">
    <property type="entry name" value="BCDNA.GH03377"/>
    <property type="match status" value="1"/>
</dbReference>
<dbReference type="Pfam" id="PF22725">
    <property type="entry name" value="GFO_IDH_MocA_C3"/>
    <property type="match status" value="1"/>
</dbReference>
<dbReference type="RefSeq" id="WP_145379011.1">
    <property type="nucleotide sequence ID" value="NZ_CP036276.1"/>
</dbReference>
<dbReference type="KEGG" id="sdyn:Mal52_50280"/>
<name>A0A517ZVJ8_9PLAN</name>
<organism evidence="4 5">
    <name type="scientific">Symmachiella dynata</name>
    <dbReference type="NCBI Taxonomy" id="2527995"/>
    <lineage>
        <taxon>Bacteria</taxon>
        <taxon>Pseudomonadati</taxon>
        <taxon>Planctomycetota</taxon>
        <taxon>Planctomycetia</taxon>
        <taxon>Planctomycetales</taxon>
        <taxon>Planctomycetaceae</taxon>
        <taxon>Symmachiella</taxon>
    </lineage>
</organism>
<dbReference type="AlphaFoldDB" id="A0A517ZVJ8"/>
<evidence type="ECO:0000313" key="5">
    <source>
        <dbReference type="Proteomes" id="UP000319383"/>
    </source>
</evidence>
<dbReference type="SUPFAM" id="SSF55347">
    <property type="entry name" value="Glyceraldehyde-3-phosphate dehydrogenase-like, C-terminal domain"/>
    <property type="match status" value="1"/>
</dbReference>
<dbReference type="Pfam" id="PF01408">
    <property type="entry name" value="GFO_IDH_MocA"/>
    <property type="match status" value="1"/>
</dbReference>
<dbReference type="Proteomes" id="UP000319383">
    <property type="component" value="Chromosome"/>
</dbReference>
<dbReference type="EC" id="1.1.1.292" evidence="4"/>
<sequence length="385" mass="43545">MTKPLNIGLIGYGFMGRTHSNAYRQVSKFFDLEYQPVLKACCARNEEKIKEFAENWGWESYETDWRKLIARDDIDAIDIGSPNNTHYEMALAAAEAGKMILCEKPLAMDVAQAEAMTAAVEKAGVANMVWYNYRRVPAITLAHQLVKEGRIGRPFHYRATYLQDWTIAEDVPQGGATLWRLDAAVAGSGVTGDLLAHSIDTAIWLNGPITSVSAATETFVKERMHQDTGEMQPVSIDDACMFLARFENGSMGTFESSRYARGRKNYNTFEMNGEDGSVFFDLEDPQILQFFEYANPTTGKKVEDHLTGWRRIHVTNFEHPYMDRWWVPGCTIGYEHTFTNALSDFLKGLETGEPAQPTFRDALQTQKVCDAVLESARERIWIDIN</sequence>
<evidence type="ECO:0000313" key="4">
    <source>
        <dbReference type="EMBL" id="QDU46507.1"/>
    </source>
</evidence>